<comment type="function">
    <text evidence="10">Catalyzes the dephosphorylation of histidinol-phosphate to histidinol, the direct precursor of histidine.</text>
</comment>
<dbReference type="PANTHER" id="PTHR43344:SF13">
    <property type="entry name" value="PHOSPHATASE RV3661-RELATED"/>
    <property type="match status" value="1"/>
</dbReference>
<dbReference type="PANTHER" id="PTHR43344">
    <property type="entry name" value="PHOSPHOSERINE PHOSPHATASE"/>
    <property type="match status" value="1"/>
</dbReference>
<evidence type="ECO:0000256" key="6">
    <source>
        <dbReference type="ARBA" id="ARBA00022801"/>
    </source>
</evidence>
<name>Q1YUR9_9GAMM</name>
<dbReference type="Proteomes" id="UP000005555">
    <property type="component" value="Unassembled WGS sequence"/>
</dbReference>
<dbReference type="GO" id="GO:0046872">
    <property type="term" value="F:metal ion binding"/>
    <property type="evidence" value="ECO:0007669"/>
    <property type="project" value="UniProtKB-KW"/>
</dbReference>
<dbReference type="Gene3D" id="3.40.50.1000">
    <property type="entry name" value="HAD superfamily/HAD-like"/>
    <property type="match status" value="1"/>
</dbReference>
<dbReference type="Pfam" id="PF12710">
    <property type="entry name" value="HAD"/>
    <property type="match status" value="1"/>
</dbReference>
<keyword evidence="6 11" id="KW-0378">Hydrolase</keyword>
<evidence type="ECO:0000256" key="5">
    <source>
        <dbReference type="ARBA" id="ARBA00022723"/>
    </source>
</evidence>
<comment type="caution">
    <text evidence="11">The sequence shown here is derived from an EMBL/GenBank/DDBJ whole genome shotgun (WGS) entry which is preliminary data.</text>
</comment>
<dbReference type="NCBIfam" id="TIGR01490">
    <property type="entry name" value="HAD-SF-IB-hyp1"/>
    <property type="match status" value="1"/>
</dbReference>
<dbReference type="InterPro" id="IPR023214">
    <property type="entry name" value="HAD_sf"/>
</dbReference>
<dbReference type="eggNOG" id="COG0560">
    <property type="taxonomic scope" value="Bacteria"/>
</dbReference>
<dbReference type="GO" id="GO:0004401">
    <property type="term" value="F:histidinol-phosphatase activity"/>
    <property type="evidence" value="ECO:0007669"/>
    <property type="project" value="UniProtKB-EC"/>
</dbReference>
<dbReference type="EC" id="3.1.3.15" evidence="3"/>
<evidence type="ECO:0000256" key="2">
    <source>
        <dbReference type="ARBA" id="ARBA00009184"/>
    </source>
</evidence>
<dbReference type="InterPro" id="IPR036412">
    <property type="entry name" value="HAD-like_sf"/>
</dbReference>
<protein>
    <recommendedName>
        <fullName evidence="4">Histidinol-phosphatase</fullName>
        <ecNumber evidence="3">3.1.3.15</ecNumber>
    </recommendedName>
    <alternativeName>
        <fullName evidence="8">Histidinol-phosphate phosphatase</fullName>
    </alternativeName>
</protein>
<proteinExistence type="inferred from homology"/>
<comment type="similarity">
    <text evidence="2">Belongs to the HAD-like hydrolase superfamily. SerB family.</text>
</comment>
<reference evidence="11 12" key="1">
    <citation type="submission" date="2006-03" db="EMBL/GenBank/DDBJ databases">
        <authorList>
            <person name="Giovannoni S.J."/>
            <person name="Cho J.-C."/>
            <person name="Ferriera S."/>
            <person name="Johnson J."/>
            <person name="Kravitz S."/>
            <person name="Halpern A."/>
            <person name="Remington K."/>
            <person name="Beeson K."/>
            <person name="Tran B."/>
            <person name="Rogers Y.-H."/>
            <person name="Friedman R."/>
            <person name="Venter J.C."/>
        </authorList>
    </citation>
    <scope>NUCLEOTIDE SEQUENCE [LARGE SCALE GENOMIC DNA]</scope>
    <source>
        <strain evidence="11 12">HTCC2207</strain>
    </source>
</reference>
<dbReference type="AlphaFoldDB" id="Q1YUR9"/>
<keyword evidence="7" id="KW-0460">Magnesium</keyword>
<evidence type="ECO:0000313" key="12">
    <source>
        <dbReference type="Proteomes" id="UP000005555"/>
    </source>
</evidence>
<organism evidence="11 12">
    <name type="scientific">gamma proteobacterium HTCC2207</name>
    <dbReference type="NCBI Taxonomy" id="314287"/>
    <lineage>
        <taxon>Bacteria</taxon>
        <taxon>Pseudomonadati</taxon>
        <taxon>Pseudomonadota</taxon>
        <taxon>Gammaproteobacteria</taxon>
        <taxon>Cellvibrionales</taxon>
        <taxon>Porticoccaceae</taxon>
        <taxon>SAR92 clade</taxon>
    </lineage>
</organism>
<evidence type="ECO:0000256" key="9">
    <source>
        <dbReference type="ARBA" id="ARBA00052092"/>
    </source>
</evidence>
<dbReference type="Gene3D" id="1.20.1440.100">
    <property type="entry name" value="SG protein - dephosphorylation function"/>
    <property type="match status" value="1"/>
</dbReference>
<gene>
    <name evidence="11" type="ORF">GB2207_09271</name>
</gene>
<sequence>MVILSGCNPIGLQVMALAIFDLDNTLISGDSDHSWGEFLVSEKVVDAQQFKKSNDQFYADYVAGSLDIFAYLEFSLQPLTKMSMTALAELHKRFMQQVIAPMHLAKAQTLLQKHRDAGDRLLIITSTNRFIVEPICHSLGVTEILATDAQIIDGRYSGKVEGVPTYKEGKVVRLNEWLKEQSETLEGSWFYSDSINDLPLLLEVDHAVAVDPCPALHEAAREKHWQIISLRD</sequence>
<evidence type="ECO:0000256" key="8">
    <source>
        <dbReference type="ARBA" id="ARBA00033209"/>
    </source>
</evidence>
<dbReference type="InterPro" id="IPR050582">
    <property type="entry name" value="HAD-like_SerB"/>
</dbReference>
<dbReference type="HOGENOM" id="CLU_052657_1_1_6"/>
<dbReference type="FunFam" id="3.40.50.1000:FF:000025">
    <property type="entry name" value="HAD hydrolase, family IB"/>
    <property type="match status" value="1"/>
</dbReference>
<dbReference type="SUPFAM" id="SSF56784">
    <property type="entry name" value="HAD-like"/>
    <property type="match status" value="1"/>
</dbReference>
<keyword evidence="5" id="KW-0479">Metal-binding</keyword>
<evidence type="ECO:0000313" key="11">
    <source>
        <dbReference type="EMBL" id="EAS47989.1"/>
    </source>
</evidence>
<dbReference type="NCBIfam" id="TIGR01488">
    <property type="entry name" value="HAD-SF-IB"/>
    <property type="match status" value="1"/>
</dbReference>
<evidence type="ECO:0000256" key="3">
    <source>
        <dbReference type="ARBA" id="ARBA00013085"/>
    </source>
</evidence>
<evidence type="ECO:0000256" key="1">
    <source>
        <dbReference type="ARBA" id="ARBA00004970"/>
    </source>
</evidence>
<dbReference type="CDD" id="cd02612">
    <property type="entry name" value="HAD_PGPPase"/>
    <property type="match status" value="1"/>
</dbReference>
<accession>Q1YUR9</accession>
<comment type="catalytic activity">
    <reaction evidence="9">
        <text>L-histidinol phosphate + H2O = L-histidinol + phosphate</text>
        <dbReference type="Rhea" id="RHEA:14465"/>
        <dbReference type="ChEBI" id="CHEBI:15377"/>
        <dbReference type="ChEBI" id="CHEBI:43474"/>
        <dbReference type="ChEBI" id="CHEBI:57699"/>
        <dbReference type="ChEBI" id="CHEBI:57980"/>
        <dbReference type="EC" id="3.1.3.15"/>
    </reaction>
    <physiologicalReaction direction="left-to-right" evidence="9">
        <dbReference type="Rhea" id="RHEA:14466"/>
    </physiologicalReaction>
</comment>
<evidence type="ECO:0000256" key="4">
    <source>
        <dbReference type="ARBA" id="ARBA00021697"/>
    </source>
</evidence>
<dbReference type="InterPro" id="IPR006385">
    <property type="entry name" value="HAD_hydro_SerB1"/>
</dbReference>
<dbReference type="STRING" id="314287.GB2207_09271"/>
<dbReference type="EMBL" id="AAPI01000001">
    <property type="protein sequence ID" value="EAS47989.1"/>
    <property type="molecule type" value="Genomic_DNA"/>
</dbReference>
<evidence type="ECO:0000256" key="7">
    <source>
        <dbReference type="ARBA" id="ARBA00022842"/>
    </source>
</evidence>
<comment type="pathway">
    <text evidence="1">Amino-acid biosynthesis; L-histidine biosynthesis; L-histidine from 5-phospho-alpha-D-ribose 1-diphosphate: step 8/9.</text>
</comment>
<evidence type="ECO:0000256" key="10">
    <source>
        <dbReference type="ARBA" id="ARBA00053547"/>
    </source>
</evidence>
<keyword evidence="12" id="KW-1185">Reference proteome</keyword>